<dbReference type="SUPFAM" id="SSF74653">
    <property type="entry name" value="TolA/TonB C-terminal domain"/>
    <property type="match status" value="1"/>
</dbReference>
<evidence type="ECO:0000256" key="7">
    <source>
        <dbReference type="ARBA" id="ARBA00022927"/>
    </source>
</evidence>
<comment type="caution">
    <text evidence="12">The sequence shown here is derived from an EMBL/GenBank/DDBJ whole genome shotgun (WGS) entry which is preliminary data.</text>
</comment>
<evidence type="ECO:0000256" key="6">
    <source>
        <dbReference type="ARBA" id="ARBA00022692"/>
    </source>
</evidence>
<evidence type="ECO:0000256" key="2">
    <source>
        <dbReference type="ARBA" id="ARBA00006555"/>
    </source>
</evidence>
<dbReference type="PROSITE" id="PS52015">
    <property type="entry name" value="TONB_CTD"/>
    <property type="match status" value="1"/>
</dbReference>
<evidence type="ECO:0000256" key="1">
    <source>
        <dbReference type="ARBA" id="ARBA00004383"/>
    </source>
</evidence>
<feature type="domain" description="TonB C-terminal" evidence="11">
    <location>
        <begin position="161"/>
        <end position="251"/>
    </location>
</feature>
<sequence length="251" mass="25948">MRPLPVPALPVPSGAAAAPPAPHAAGGFRFIEREDLGGRSRQLLSLGVLALHAGIVWALLQAKGEALEAAPEPKVLTVQWIAPPAPTPKPPAPPPPRVQKLPPQPPRPVLVAPPTPSAEAPTFTAPPPPAEPAPVAVAAVAAPPSPAPAPAPAPPAAPKLLPSSAVQYLVPLQLSFPAASKRLGESGTVLLRVVVTAQGVPREVSVKQSSGYARLDEAAVRAMRSARFKPYMDQGQAIEWTTLAPIEFNLE</sequence>
<dbReference type="InterPro" id="IPR006260">
    <property type="entry name" value="TonB/TolA_C"/>
</dbReference>
<evidence type="ECO:0000256" key="9">
    <source>
        <dbReference type="ARBA" id="ARBA00023136"/>
    </source>
</evidence>
<dbReference type="EMBL" id="BAAAEW010000037">
    <property type="protein sequence ID" value="GAA0763501.1"/>
    <property type="molecule type" value="Genomic_DNA"/>
</dbReference>
<evidence type="ECO:0000256" key="5">
    <source>
        <dbReference type="ARBA" id="ARBA00022519"/>
    </source>
</evidence>
<protein>
    <recommendedName>
        <fullName evidence="11">TonB C-terminal domain-containing protein</fullName>
    </recommendedName>
</protein>
<dbReference type="InterPro" id="IPR051045">
    <property type="entry name" value="TonB-dependent_transducer"/>
</dbReference>
<keyword evidence="4" id="KW-1003">Cell membrane</keyword>
<comment type="subcellular location">
    <subcellularLocation>
        <location evidence="1">Cell inner membrane</location>
        <topology evidence="1">Single-pass membrane protein</topology>
        <orientation evidence="1">Periplasmic side</orientation>
    </subcellularLocation>
</comment>
<gene>
    <name evidence="12" type="ORF">GCM10009107_48890</name>
</gene>
<dbReference type="RefSeq" id="WP_231013060.1">
    <property type="nucleotide sequence ID" value="NZ_BAAAEW010000037.1"/>
</dbReference>
<feature type="region of interest" description="Disordered" evidence="10">
    <location>
        <begin position="81"/>
        <end position="131"/>
    </location>
</feature>
<accession>A0ABN1KE88</accession>
<reference evidence="12 13" key="1">
    <citation type="journal article" date="2019" name="Int. J. Syst. Evol. Microbiol.">
        <title>The Global Catalogue of Microorganisms (GCM) 10K type strain sequencing project: providing services to taxonomists for standard genome sequencing and annotation.</title>
        <authorList>
            <consortium name="The Broad Institute Genomics Platform"/>
            <consortium name="The Broad Institute Genome Sequencing Center for Infectious Disease"/>
            <person name="Wu L."/>
            <person name="Ma J."/>
        </authorList>
    </citation>
    <scope>NUCLEOTIDE SEQUENCE [LARGE SCALE GENOMIC DNA]</scope>
    <source>
        <strain evidence="12 13">JCM 15503</strain>
    </source>
</reference>
<feature type="compositionally biased region" description="Pro residues" evidence="10">
    <location>
        <begin position="83"/>
        <end position="116"/>
    </location>
</feature>
<dbReference type="Pfam" id="PF03544">
    <property type="entry name" value="TonB_C"/>
    <property type="match status" value="1"/>
</dbReference>
<evidence type="ECO:0000256" key="3">
    <source>
        <dbReference type="ARBA" id="ARBA00022448"/>
    </source>
</evidence>
<dbReference type="Gene3D" id="3.30.1150.10">
    <property type="match status" value="1"/>
</dbReference>
<evidence type="ECO:0000256" key="4">
    <source>
        <dbReference type="ARBA" id="ARBA00022475"/>
    </source>
</evidence>
<dbReference type="NCBIfam" id="TIGR01352">
    <property type="entry name" value="tonB_Cterm"/>
    <property type="match status" value="1"/>
</dbReference>
<keyword evidence="5" id="KW-0997">Cell inner membrane</keyword>
<keyword evidence="3" id="KW-0813">Transport</keyword>
<comment type="similarity">
    <text evidence="2">Belongs to the TonB family.</text>
</comment>
<dbReference type="PANTHER" id="PTHR33446:SF2">
    <property type="entry name" value="PROTEIN TONB"/>
    <property type="match status" value="1"/>
</dbReference>
<dbReference type="Proteomes" id="UP001500279">
    <property type="component" value="Unassembled WGS sequence"/>
</dbReference>
<dbReference type="InterPro" id="IPR037682">
    <property type="entry name" value="TonB_C"/>
</dbReference>
<dbReference type="PANTHER" id="PTHR33446">
    <property type="entry name" value="PROTEIN TONB-RELATED"/>
    <property type="match status" value="1"/>
</dbReference>
<keyword evidence="9" id="KW-0472">Membrane</keyword>
<name>A0ABN1KE88_9BURK</name>
<proteinExistence type="inferred from homology"/>
<evidence type="ECO:0000259" key="11">
    <source>
        <dbReference type="PROSITE" id="PS52015"/>
    </source>
</evidence>
<evidence type="ECO:0000256" key="10">
    <source>
        <dbReference type="SAM" id="MobiDB-lite"/>
    </source>
</evidence>
<keyword evidence="7" id="KW-0653">Protein transport</keyword>
<keyword evidence="13" id="KW-1185">Reference proteome</keyword>
<evidence type="ECO:0000313" key="13">
    <source>
        <dbReference type="Proteomes" id="UP001500279"/>
    </source>
</evidence>
<evidence type="ECO:0000256" key="8">
    <source>
        <dbReference type="ARBA" id="ARBA00022989"/>
    </source>
</evidence>
<keyword evidence="8" id="KW-1133">Transmembrane helix</keyword>
<organism evidence="12 13">
    <name type="scientific">Ideonella azotifigens</name>
    <dbReference type="NCBI Taxonomy" id="513160"/>
    <lineage>
        <taxon>Bacteria</taxon>
        <taxon>Pseudomonadati</taxon>
        <taxon>Pseudomonadota</taxon>
        <taxon>Betaproteobacteria</taxon>
        <taxon>Burkholderiales</taxon>
        <taxon>Sphaerotilaceae</taxon>
        <taxon>Ideonella</taxon>
    </lineage>
</organism>
<keyword evidence="6" id="KW-0812">Transmembrane</keyword>
<dbReference type="PRINTS" id="PR01217">
    <property type="entry name" value="PRICHEXTENSN"/>
</dbReference>
<evidence type="ECO:0000313" key="12">
    <source>
        <dbReference type="EMBL" id="GAA0763501.1"/>
    </source>
</evidence>